<dbReference type="SUPFAM" id="SSF51445">
    <property type="entry name" value="(Trans)glycosidases"/>
    <property type="match status" value="1"/>
</dbReference>
<keyword evidence="2" id="KW-0119">Carbohydrate metabolism</keyword>
<dbReference type="Pfam" id="PF05691">
    <property type="entry name" value="Raffinose_syn"/>
    <property type="match status" value="1"/>
</dbReference>
<comment type="similarity">
    <text evidence="1">Belongs to the glycosyl hydrolases 36 family.</text>
</comment>
<dbReference type="Proteomes" id="UP000002499">
    <property type="component" value="Unassembled WGS sequence"/>
</dbReference>
<dbReference type="AlphaFoldDB" id="E9E8P5"/>
<gene>
    <name evidence="3" type="ORF">MAC_06203</name>
</gene>
<dbReference type="HOGENOM" id="CLU_530048_0_0_1"/>
<dbReference type="InterPro" id="IPR017853">
    <property type="entry name" value="GH"/>
</dbReference>
<evidence type="ECO:0000313" key="4">
    <source>
        <dbReference type="Proteomes" id="UP000002499"/>
    </source>
</evidence>
<dbReference type="EMBL" id="GL698522">
    <property type="protein sequence ID" value="EFY87717.1"/>
    <property type="molecule type" value="Genomic_DNA"/>
</dbReference>
<dbReference type="PANTHER" id="PTHR31268:SF32">
    <property type="entry name" value="GALACTINOL--SUCROSE GALACTOSYLTRANSFERASE 2-RELATED"/>
    <property type="match status" value="1"/>
</dbReference>
<proteinExistence type="inferred from homology"/>
<dbReference type="OrthoDB" id="4664297at2759"/>
<dbReference type="PANTHER" id="PTHR31268">
    <property type="match status" value="1"/>
</dbReference>
<evidence type="ECO:0000256" key="2">
    <source>
        <dbReference type="ARBA" id="ARBA00023277"/>
    </source>
</evidence>
<evidence type="ECO:0000313" key="3">
    <source>
        <dbReference type="EMBL" id="EFY87717.1"/>
    </source>
</evidence>
<dbReference type="InParanoid" id="E9E8P5"/>
<protein>
    <submittedName>
        <fullName evidence="3">Alpha-galactosidase</fullName>
    </submittedName>
</protein>
<dbReference type="eggNOG" id="ENOG502QPVE">
    <property type="taxonomic scope" value="Eukaryota"/>
</dbReference>
<sequence length="514" mass="56314">MPESSSFLYRRGSFSLQESADFTLKFRRASDKLWKRVREEEGLNDGIIILSTSHALPSDDSRPCIPDLDTEWNVSSHISQSPGTQLWSLSCSLPASVGKNSTFRDITIGPPWGSFMRWFALVRHRAAWLGPRQGGSRFFPDQDAILGCFLSHNGNTMAILAVSGVGNVTTTIRDNGHGVVAVHARNDSAPSETTVVLISEGIDFDHAVASVMYHARTMVSETDAVSQNRTNSRPKWDAKAITGWEQEWQDECVLPRAVEELARNKIQITNLIIDDNWQSLDRTGSDQSQCGWSEFEADRKAFPSGLRSVVAQIRNLHPALQNITVWHALLGYWGGISPDGLIAKTYNIIKVAQEGENSHPLTVFLNAVPNWDMFQTLQSYSEFHAAARCQMTVATPLGQTVILRSSVLGKSICAYAGYEDDLLLKIGSYNGASQTGTGILGLFNVSTRHLTQVILLELFIGVFQGGKYAVRSHTTGQTSTPMSIGAPDSVIAASINEAGYGILCAFPVAQFESD</sequence>
<name>E9E8P5_METAQ</name>
<accession>E9E8P5</accession>
<dbReference type="InterPro" id="IPR008811">
    <property type="entry name" value="Glycosyl_hydrolases_36"/>
</dbReference>
<reference evidence="3 4" key="1">
    <citation type="journal article" date="2011" name="PLoS Genet.">
        <title>Genome sequencing and comparative transcriptomics of the model entomopathogenic fungi Metarhizium anisopliae and M. acridum.</title>
        <authorList>
            <person name="Gao Q."/>
            <person name="Jin K."/>
            <person name="Ying S.H."/>
            <person name="Zhang Y."/>
            <person name="Xiao G."/>
            <person name="Shang Y."/>
            <person name="Duan Z."/>
            <person name="Hu X."/>
            <person name="Xie X.Q."/>
            <person name="Zhou G."/>
            <person name="Peng G."/>
            <person name="Luo Z."/>
            <person name="Huang W."/>
            <person name="Wang B."/>
            <person name="Fang W."/>
            <person name="Wang S."/>
            <person name="Zhong Y."/>
            <person name="Ma L.J."/>
            <person name="St Leger R.J."/>
            <person name="Zhao G.P."/>
            <person name="Pei Y."/>
            <person name="Feng M.G."/>
            <person name="Xia Y."/>
            <person name="Wang C."/>
        </authorList>
    </citation>
    <scope>NUCLEOTIDE SEQUENCE [LARGE SCALE GENOMIC DNA]</scope>
    <source>
        <strain evidence="3 4">CQMa 102</strain>
    </source>
</reference>
<evidence type="ECO:0000256" key="1">
    <source>
        <dbReference type="ARBA" id="ARBA00007240"/>
    </source>
</evidence>
<organism evidence="4">
    <name type="scientific">Metarhizium acridum (strain CQMa 102)</name>
    <dbReference type="NCBI Taxonomy" id="655827"/>
    <lineage>
        <taxon>Eukaryota</taxon>
        <taxon>Fungi</taxon>
        <taxon>Dikarya</taxon>
        <taxon>Ascomycota</taxon>
        <taxon>Pezizomycotina</taxon>
        <taxon>Sordariomycetes</taxon>
        <taxon>Hypocreomycetidae</taxon>
        <taxon>Hypocreales</taxon>
        <taxon>Clavicipitaceae</taxon>
        <taxon>Metarhizium</taxon>
    </lineage>
</organism>
<keyword evidence="4" id="KW-1185">Reference proteome</keyword>